<dbReference type="AlphaFoldDB" id="A0A3R9AEW3"/>
<evidence type="ECO:0000256" key="5">
    <source>
        <dbReference type="ARBA" id="ARBA00022989"/>
    </source>
</evidence>
<evidence type="ECO:0000256" key="4">
    <source>
        <dbReference type="ARBA" id="ARBA00022692"/>
    </source>
</evidence>
<keyword evidence="4 8" id="KW-0812">Transmembrane</keyword>
<evidence type="ECO:0000313" key="11">
    <source>
        <dbReference type="Proteomes" id="UP000275321"/>
    </source>
</evidence>
<dbReference type="Proteomes" id="UP000275321">
    <property type="component" value="Unassembled WGS sequence"/>
</dbReference>
<evidence type="ECO:0000256" key="3">
    <source>
        <dbReference type="ARBA" id="ARBA00022475"/>
    </source>
</evidence>
<dbReference type="InterPro" id="IPR050638">
    <property type="entry name" value="AA-Vitamin_Transporters"/>
</dbReference>
<keyword evidence="3" id="KW-1003">Cell membrane</keyword>
<dbReference type="InterPro" id="IPR000620">
    <property type="entry name" value="EamA_dom"/>
</dbReference>
<comment type="caution">
    <text evidence="10">The sequence shown here is derived from an EMBL/GenBank/DDBJ whole genome shotgun (WGS) entry which is preliminary data.</text>
</comment>
<feature type="domain" description="EamA" evidence="9">
    <location>
        <begin position="155"/>
        <end position="289"/>
    </location>
</feature>
<dbReference type="SUPFAM" id="SSF103481">
    <property type="entry name" value="Multidrug resistance efflux transporter EmrE"/>
    <property type="match status" value="2"/>
</dbReference>
<feature type="transmembrane region" description="Helical" evidence="8">
    <location>
        <begin position="127"/>
        <end position="145"/>
    </location>
</feature>
<keyword evidence="5 8" id="KW-1133">Transmembrane helix</keyword>
<gene>
    <name evidence="10" type="ORF">EGK68_25755</name>
</gene>
<dbReference type="Pfam" id="PF00892">
    <property type="entry name" value="EamA"/>
    <property type="match status" value="2"/>
</dbReference>
<keyword evidence="6 8" id="KW-0472">Membrane</keyword>
<proteinExistence type="inferred from homology"/>
<dbReference type="EMBL" id="RHWT01000091">
    <property type="protein sequence ID" value="RSB22311.1"/>
    <property type="molecule type" value="Genomic_DNA"/>
</dbReference>
<comment type="similarity">
    <text evidence="2">Belongs to the drug/metabolite transporter (DMT) superfamily. 10 TMS drug/metabolite exporter (DME) (TC 2.A.7.3) family.</text>
</comment>
<organism evidence="10 11">
    <name type="scientific">Enterobacter cloacae</name>
    <dbReference type="NCBI Taxonomy" id="550"/>
    <lineage>
        <taxon>Bacteria</taxon>
        <taxon>Pseudomonadati</taxon>
        <taxon>Pseudomonadota</taxon>
        <taxon>Gammaproteobacteria</taxon>
        <taxon>Enterobacterales</taxon>
        <taxon>Enterobacteriaceae</taxon>
        <taxon>Enterobacter</taxon>
        <taxon>Enterobacter cloacae complex</taxon>
    </lineage>
</organism>
<dbReference type="GO" id="GO:0005886">
    <property type="term" value="C:plasma membrane"/>
    <property type="evidence" value="ECO:0007669"/>
    <property type="project" value="UniProtKB-SubCell"/>
</dbReference>
<feature type="transmembrane region" description="Helical" evidence="8">
    <location>
        <begin position="69"/>
        <end position="91"/>
    </location>
</feature>
<feature type="transmembrane region" description="Helical" evidence="8">
    <location>
        <begin position="223"/>
        <end position="242"/>
    </location>
</feature>
<feature type="transmembrane region" description="Helical" evidence="8">
    <location>
        <begin position="249"/>
        <end position="271"/>
    </location>
</feature>
<evidence type="ECO:0000313" key="10">
    <source>
        <dbReference type="EMBL" id="RSB22311.1"/>
    </source>
</evidence>
<dbReference type="PANTHER" id="PTHR32322:SF18">
    <property type="entry name" value="S-ADENOSYLMETHIONINE_S-ADENOSYLHOMOCYSTEINE TRANSPORTER"/>
    <property type="match status" value="1"/>
</dbReference>
<evidence type="ECO:0000256" key="8">
    <source>
        <dbReference type="SAM" id="Phobius"/>
    </source>
</evidence>
<sequence length="305" mass="32438">MLRKHSGVICVAMCYILIGISYPVAKEAMESIPTWTFTLLTFLIAVVALFPLSLFIDKTNWLTIPLRDWTAISVQALFGAVLFTVFLLYGLPTTTAVAASVITSVAPAVVLVLSALFLKEKMQMKSLVSVLLAVISVIVMTLPGAGEGTGHNSLSGLLFLTLSTLSTSAVIIFAQKLSSQLKPLTMATGVCLVGAVLSVPLALPELRTFALTSLTQSQILVLVYYGITVWALPYVFFFHGIWRIPASTAGMTVALVPVASVLTSALFFSAAITATELTASGLIVASIVIAEMKLRRRALVAPVKS</sequence>
<dbReference type="InterPro" id="IPR037185">
    <property type="entry name" value="EmrE-like"/>
</dbReference>
<comment type="subcellular location">
    <subcellularLocation>
        <location evidence="1">Cell membrane</location>
        <topology evidence="1">Multi-pass membrane protein</topology>
    </subcellularLocation>
</comment>
<evidence type="ECO:0000256" key="1">
    <source>
        <dbReference type="ARBA" id="ARBA00004651"/>
    </source>
</evidence>
<feature type="transmembrane region" description="Helical" evidence="8">
    <location>
        <begin position="186"/>
        <end position="203"/>
    </location>
</feature>
<feature type="transmembrane region" description="Helical" evidence="8">
    <location>
        <begin position="37"/>
        <end position="57"/>
    </location>
</feature>
<reference evidence="10 11" key="1">
    <citation type="submission" date="2018-10" db="EMBL/GenBank/DDBJ databases">
        <title>Transmission dynamics of multidrug resistant bacteria on intensive care unit surfaces.</title>
        <authorList>
            <person name="D'Souza A.W."/>
            <person name="Potter R.F."/>
            <person name="Wallace M."/>
            <person name="Shupe A."/>
            <person name="Patel S."/>
            <person name="Sun S."/>
            <person name="Gul D."/>
            <person name="Kwon J.H."/>
            <person name="Andleeb S."/>
            <person name="Burnham C.-A.D."/>
            <person name="Dantas G."/>
        </authorList>
    </citation>
    <scope>NUCLEOTIDE SEQUENCE [LARGE SCALE GENOMIC DNA]</scope>
    <source>
        <strain evidence="10 11">EC_073</strain>
    </source>
</reference>
<feature type="transmembrane region" description="Helical" evidence="8">
    <location>
        <begin position="157"/>
        <end position="174"/>
    </location>
</feature>
<evidence type="ECO:0000256" key="6">
    <source>
        <dbReference type="ARBA" id="ARBA00023136"/>
    </source>
</evidence>
<feature type="transmembrane region" description="Helical" evidence="8">
    <location>
        <begin position="7"/>
        <end position="25"/>
    </location>
</feature>
<evidence type="ECO:0000259" key="9">
    <source>
        <dbReference type="Pfam" id="PF00892"/>
    </source>
</evidence>
<protein>
    <recommendedName>
        <fullName evidence="7">Threonine/homoserine exporter RhtA</fullName>
    </recommendedName>
</protein>
<dbReference type="RefSeq" id="WP_125366825.1">
    <property type="nucleotide sequence ID" value="NZ_RHWT01000091.1"/>
</dbReference>
<feature type="domain" description="EamA" evidence="9">
    <location>
        <begin position="6"/>
        <end position="141"/>
    </location>
</feature>
<name>A0A3R9AEW3_ENTCL</name>
<accession>A0A3R9AEW3</accession>
<feature type="transmembrane region" description="Helical" evidence="8">
    <location>
        <begin position="97"/>
        <end position="118"/>
    </location>
</feature>
<evidence type="ECO:0000256" key="7">
    <source>
        <dbReference type="ARBA" id="ARBA00040595"/>
    </source>
</evidence>
<evidence type="ECO:0000256" key="2">
    <source>
        <dbReference type="ARBA" id="ARBA00009853"/>
    </source>
</evidence>
<dbReference type="PANTHER" id="PTHR32322">
    <property type="entry name" value="INNER MEMBRANE TRANSPORTER"/>
    <property type="match status" value="1"/>
</dbReference>